<keyword evidence="1" id="KW-0812">Transmembrane</keyword>
<name>A0ABZ2FK69_9MICO</name>
<sequence>MTISRTGLRALAIALLVTLVQAVGVAAPAVACACGGVEAPEGESVSVNEESAVVRHDGETEDILLSFDMFTSAQDVALILPLPARAELDLADVDTLGQLARATRPEVVERKVLRGLQLPVIGGAPAGEGTTAGAPPSVRVLEQRELGPFTATQLTSTSTGTLTQWLQDNGYRVRDEVVESTRPYLREGWVIAAIRLTAGPDAPHALDGELQPIRATFPSREIVYPMRMQAQAISVSTLRVYTLTEHRTEVDFGAIEPEVAFAGPLRAADVPRGSTLAELTQGAPFVTRFDAYVRPDDVTSDMTFTRSATDRTYRRQTLVEVDYPWYLRVFVPSWGTFFFWMVVLPVLALLVGVPALAVRLVRGPRSARR</sequence>
<evidence type="ECO:0000256" key="1">
    <source>
        <dbReference type="SAM" id="Phobius"/>
    </source>
</evidence>
<dbReference type="Pfam" id="PF10092">
    <property type="entry name" value="DUF2330"/>
    <property type="match status" value="1"/>
</dbReference>
<accession>A0ABZ2FK69</accession>
<feature type="signal peptide" evidence="2">
    <location>
        <begin position="1"/>
        <end position="22"/>
    </location>
</feature>
<evidence type="ECO:0000313" key="3">
    <source>
        <dbReference type="EMBL" id="WWF06482.1"/>
    </source>
</evidence>
<reference evidence="3 4" key="1">
    <citation type="submission" date="2022-09" db="EMBL/GenBank/DDBJ databases">
        <title>Complete genome sequence of Janibacter terrae strain COS04-44, PCL-degrading bacteria isolated from oil spilled coast.</title>
        <authorList>
            <person name="Park H."/>
            <person name="Kim J.Y."/>
            <person name="An S.H."/>
            <person name="Lee C.M."/>
            <person name="Weon H.-Y."/>
        </authorList>
    </citation>
    <scope>NUCLEOTIDE SEQUENCE [LARGE SCALE GENOMIC DNA]</scope>
    <source>
        <strain evidence="3 4">COS04-44</strain>
    </source>
</reference>
<keyword evidence="4" id="KW-1185">Reference proteome</keyword>
<gene>
    <name evidence="3" type="ORF">N5P18_06315</name>
</gene>
<organism evidence="3 4">
    <name type="scientific">Janibacter terrae</name>
    <dbReference type="NCBI Taxonomy" id="103817"/>
    <lineage>
        <taxon>Bacteria</taxon>
        <taxon>Bacillati</taxon>
        <taxon>Actinomycetota</taxon>
        <taxon>Actinomycetes</taxon>
        <taxon>Micrococcales</taxon>
        <taxon>Intrasporangiaceae</taxon>
        <taxon>Janibacter</taxon>
    </lineage>
</organism>
<dbReference type="InterPro" id="IPR019283">
    <property type="entry name" value="DUF2330"/>
</dbReference>
<keyword evidence="1" id="KW-1133">Transmembrane helix</keyword>
<dbReference type="RefSeq" id="WP_338539049.1">
    <property type="nucleotide sequence ID" value="NZ_CP104874.1"/>
</dbReference>
<keyword evidence="2" id="KW-0732">Signal</keyword>
<dbReference type="PROSITE" id="PS51257">
    <property type="entry name" value="PROKAR_LIPOPROTEIN"/>
    <property type="match status" value="1"/>
</dbReference>
<dbReference type="Proteomes" id="UP001381003">
    <property type="component" value="Chromosome"/>
</dbReference>
<proteinExistence type="predicted"/>
<evidence type="ECO:0000313" key="4">
    <source>
        <dbReference type="Proteomes" id="UP001381003"/>
    </source>
</evidence>
<feature type="chain" id="PRO_5046449459" evidence="2">
    <location>
        <begin position="23"/>
        <end position="369"/>
    </location>
</feature>
<feature type="transmembrane region" description="Helical" evidence="1">
    <location>
        <begin position="337"/>
        <end position="361"/>
    </location>
</feature>
<protein>
    <submittedName>
        <fullName evidence="3">DUF2330 domain-containing protein</fullName>
    </submittedName>
</protein>
<dbReference type="EMBL" id="CP104874">
    <property type="protein sequence ID" value="WWF06482.1"/>
    <property type="molecule type" value="Genomic_DNA"/>
</dbReference>
<evidence type="ECO:0000256" key="2">
    <source>
        <dbReference type="SAM" id="SignalP"/>
    </source>
</evidence>
<keyword evidence="1" id="KW-0472">Membrane</keyword>